<evidence type="ECO:0000313" key="2">
    <source>
        <dbReference type="Proteomes" id="UP001152888"/>
    </source>
</evidence>
<reference evidence="1" key="1">
    <citation type="submission" date="2022-03" db="EMBL/GenBank/DDBJ databases">
        <authorList>
            <person name="Sayadi A."/>
        </authorList>
    </citation>
    <scope>NUCLEOTIDE SEQUENCE</scope>
</reference>
<protein>
    <submittedName>
        <fullName evidence="1">Uncharacterized protein</fullName>
    </submittedName>
</protein>
<evidence type="ECO:0000313" key="1">
    <source>
        <dbReference type="EMBL" id="CAH1990866.1"/>
    </source>
</evidence>
<accession>A0A9P0LAC4</accession>
<proteinExistence type="predicted"/>
<dbReference type="Proteomes" id="UP001152888">
    <property type="component" value="Unassembled WGS sequence"/>
</dbReference>
<dbReference type="EMBL" id="CAKOFQ010007099">
    <property type="protein sequence ID" value="CAH1990866.1"/>
    <property type="molecule type" value="Genomic_DNA"/>
</dbReference>
<comment type="caution">
    <text evidence="1">The sequence shown here is derived from an EMBL/GenBank/DDBJ whole genome shotgun (WGS) entry which is preliminary data.</text>
</comment>
<gene>
    <name evidence="1" type="ORF">ACAOBT_LOCUS19923</name>
</gene>
<name>A0A9P0LAC4_ACAOB</name>
<sequence>MLSERTPTSTTSWNKSGHVAQILPANLLLLLGGYPREYKVMFPRYLSHNDLFIHYLESISK</sequence>
<dbReference type="AlphaFoldDB" id="A0A9P0LAC4"/>
<keyword evidence="2" id="KW-1185">Reference proteome</keyword>
<organism evidence="1 2">
    <name type="scientific">Acanthoscelides obtectus</name>
    <name type="common">Bean weevil</name>
    <name type="synonym">Bruchus obtectus</name>
    <dbReference type="NCBI Taxonomy" id="200917"/>
    <lineage>
        <taxon>Eukaryota</taxon>
        <taxon>Metazoa</taxon>
        <taxon>Ecdysozoa</taxon>
        <taxon>Arthropoda</taxon>
        <taxon>Hexapoda</taxon>
        <taxon>Insecta</taxon>
        <taxon>Pterygota</taxon>
        <taxon>Neoptera</taxon>
        <taxon>Endopterygota</taxon>
        <taxon>Coleoptera</taxon>
        <taxon>Polyphaga</taxon>
        <taxon>Cucujiformia</taxon>
        <taxon>Chrysomeloidea</taxon>
        <taxon>Chrysomelidae</taxon>
        <taxon>Bruchinae</taxon>
        <taxon>Bruchini</taxon>
        <taxon>Acanthoscelides</taxon>
    </lineage>
</organism>